<name>A0A0A9C6L6_ARUDO</name>
<dbReference type="EMBL" id="GBRH01226694">
    <property type="protein sequence ID" value="JAD71201.1"/>
    <property type="molecule type" value="Transcribed_RNA"/>
</dbReference>
<accession>A0A0A9C6L6</accession>
<proteinExistence type="predicted"/>
<evidence type="ECO:0000313" key="1">
    <source>
        <dbReference type="EMBL" id="JAD71201.1"/>
    </source>
</evidence>
<reference evidence="1" key="2">
    <citation type="journal article" date="2015" name="Data Brief">
        <title>Shoot transcriptome of the giant reed, Arundo donax.</title>
        <authorList>
            <person name="Barrero R.A."/>
            <person name="Guerrero F.D."/>
            <person name="Moolhuijzen P."/>
            <person name="Goolsby J.A."/>
            <person name="Tidwell J."/>
            <person name="Bellgard S.E."/>
            <person name="Bellgard M.I."/>
        </authorList>
    </citation>
    <scope>NUCLEOTIDE SEQUENCE</scope>
    <source>
        <tissue evidence="1">Shoot tissue taken approximately 20 cm above the soil surface</tissue>
    </source>
</reference>
<reference evidence="1" key="1">
    <citation type="submission" date="2014-09" db="EMBL/GenBank/DDBJ databases">
        <authorList>
            <person name="Magalhaes I.L.F."/>
            <person name="Oliveira U."/>
            <person name="Santos F.R."/>
            <person name="Vidigal T.H.D.A."/>
            <person name="Brescovit A.D."/>
            <person name="Santos A.J."/>
        </authorList>
    </citation>
    <scope>NUCLEOTIDE SEQUENCE</scope>
    <source>
        <tissue evidence="1">Shoot tissue taken approximately 20 cm above the soil surface</tissue>
    </source>
</reference>
<dbReference type="AlphaFoldDB" id="A0A0A9C6L6"/>
<sequence length="34" mass="3883">MLLIMRFLNPSPPPDPTFAFFLFSQSRILISTLA</sequence>
<organism evidence="1">
    <name type="scientific">Arundo donax</name>
    <name type="common">Giant reed</name>
    <name type="synonym">Donax arundinaceus</name>
    <dbReference type="NCBI Taxonomy" id="35708"/>
    <lineage>
        <taxon>Eukaryota</taxon>
        <taxon>Viridiplantae</taxon>
        <taxon>Streptophyta</taxon>
        <taxon>Embryophyta</taxon>
        <taxon>Tracheophyta</taxon>
        <taxon>Spermatophyta</taxon>
        <taxon>Magnoliopsida</taxon>
        <taxon>Liliopsida</taxon>
        <taxon>Poales</taxon>
        <taxon>Poaceae</taxon>
        <taxon>PACMAD clade</taxon>
        <taxon>Arundinoideae</taxon>
        <taxon>Arundineae</taxon>
        <taxon>Arundo</taxon>
    </lineage>
</organism>
<protein>
    <submittedName>
        <fullName evidence="1">Uncharacterized protein</fullName>
    </submittedName>
</protein>